<name>A0A2T0X2L3_9RHOB</name>
<dbReference type="Proteomes" id="UP000238801">
    <property type="component" value="Unassembled WGS sequence"/>
</dbReference>
<accession>A0A2T0X2L3</accession>
<proteinExistence type="predicted"/>
<dbReference type="AlphaFoldDB" id="A0A2T0X2L3"/>
<dbReference type="RefSeq" id="WP_106160805.1">
    <property type="nucleotide sequence ID" value="NZ_PVTT01000002.1"/>
</dbReference>
<reference evidence="1 2" key="1">
    <citation type="submission" date="2018-03" db="EMBL/GenBank/DDBJ databases">
        <title>Genomic Encyclopedia of Archaeal and Bacterial Type Strains, Phase II (KMG-II): from individual species to whole genera.</title>
        <authorList>
            <person name="Goeker M."/>
        </authorList>
    </citation>
    <scope>NUCLEOTIDE SEQUENCE [LARGE SCALE GENOMIC DNA]</scope>
    <source>
        <strain evidence="1 2">DSM 29318</strain>
    </source>
</reference>
<evidence type="ECO:0000313" key="2">
    <source>
        <dbReference type="Proteomes" id="UP000238801"/>
    </source>
</evidence>
<organism evidence="1 2">
    <name type="scientific">Hasllibacter halocynthiae</name>
    <dbReference type="NCBI Taxonomy" id="595589"/>
    <lineage>
        <taxon>Bacteria</taxon>
        <taxon>Pseudomonadati</taxon>
        <taxon>Pseudomonadota</taxon>
        <taxon>Alphaproteobacteria</taxon>
        <taxon>Rhodobacterales</taxon>
        <taxon>Roseobacteraceae</taxon>
        <taxon>Hasllibacter</taxon>
    </lineage>
</organism>
<protein>
    <recommendedName>
        <fullName evidence="3">Flagellar hook-associated protein 3 FlgL</fullName>
    </recommendedName>
</protein>
<evidence type="ECO:0000313" key="1">
    <source>
        <dbReference type="EMBL" id="PRY93193.1"/>
    </source>
</evidence>
<comment type="caution">
    <text evidence="1">The sequence shown here is derived from an EMBL/GenBank/DDBJ whole genome shotgun (WGS) entry which is preliminary data.</text>
</comment>
<keyword evidence="2" id="KW-1185">Reference proteome</keyword>
<evidence type="ECO:0008006" key="3">
    <source>
        <dbReference type="Google" id="ProtNLM"/>
    </source>
</evidence>
<sequence>MILGPFALQSDRIAAGLRDRLSENAEALSTGRAPGPLAGPDRTAVSHAAGRDRVAMAEADRLARFATRLEGLQGALDASGAQIAEAGRDGSPGAIRAALDGLLSRLDAPHGTGTLAGGAAPGGFVPSVEALVAAAGAVAAAVPDPEAARAAVAAWLAPGGAAEGAGLIRPGPLATAPPSSGAGVVDLGQRDPGLRRLIADLALGAVTPDADLRRSAAAALAGQGATAELAGRVGMIEMRVDRAGSEADAAGAAARRVIAEATGIDPFATATALQEAERQLETVYALTARLARLSLASRL</sequence>
<dbReference type="EMBL" id="PVTT01000002">
    <property type="protein sequence ID" value="PRY93193.1"/>
    <property type="molecule type" value="Genomic_DNA"/>
</dbReference>
<gene>
    <name evidence="1" type="ORF">BCF33_2060</name>
</gene>